<feature type="region of interest" description="Disordered" evidence="1">
    <location>
        <begin position="49"/>
        <end position="395"/>
    </location>
</feature>
<proteinExistence type="predicted"/>
<evidence type="ECO:0000313" key="2">
    <source>
        <dbReference type="EMBL" id="CAD7429747.1"/>
    </source>
</evidence>
<accession>A0A7R9HP45</accession>
<feature type="compositionally biased region" description="Basic and acidic residues" evidence="1">
    <location>
        <begin position="162"/>
        <end position="171"/>
    </location>
</feature>
<organism evidence="2">
    <name type="scientific">Timema monikensis</name>
    <dbReference type="NCBI Taxonomy" id="170555"/>
    <lineage>
        <taxon>Eukaryota</taxon>
        <taxon>Metazoa</taxon>
        <taxon>Ecdysozoa</taxon>
        <taxon>Arthropoda</taxon>
        <taxon>Hexapoda</taxon>
        <taxon>Insecta</taxon>
        <taxon>Pterygota</taxon>
        <taxon>Neoptera</taxon>
        <taxon>Polyneoptera</taxon>
        <taxon>Phasmatodea</taxon>
        <taxon>Timematodea</taxon>
        <taxon>Timematoidea</taxon>
        <taxon>Timematidae</taxon>
        <taxon>Timema</taxon>
    </lineage>
</organism>
<feature type="compositionally biased region" description="Acidic residues" evidence="1">
    <location>
        <begin position="172"/>
        <end position="184"/>
    </location>
</feature>
<gene>
    <name evidence="2" type="ORF">TMSB3V08_LOCUS6523</name>
</gene>
<reference evidence="2" key="1">
    <citation type="submission" date="2020-11" db="EMBL/GenBank/DDBJ databases">
        <authorList>
            <person name="Tran Van P."/>
        </authorList>
    </citation>
    <scope>NUCLEOTIDE SEQUENCE</scope>
</reference>
<feature type="compositionally biased region" description="Acidic residues" evidence="1">
    <location>
        <begin position="96"/>
        <end position="105"/>
    </location>
</feature>
<feature type="compositionally biased region" description="Acidic residues" evidence="1">
    <location>
        <begin position="338"/>
        <end position="351"/>
    </location>
</feature>
<dbReference type="AlphaFoldDB" id="A0A7R9HP45"/>
<feature type="compositionally biased region" description="Acidic residues" evidence="1">
    <location>
        <begin position="360"/>
        <end position="370"/>
    </location>
</feature>
<dbReference type="EMBL" id="OB794199">
    <property type="protein sequence ID" value="CAD7429747.1"/>
    <property type="molecule type" value="Genomic_DNA"/>
</dbReference>
<feature type="compositionally biased region" description="Acidic residues" evidence="1">
    <location>
        <begin position="309"/>
        <end position="322"/>
    </location>
</feature>
<feature type="compositionally biased region" description="Basic and acidic residues" evidence="1">
    <location>
        <begin position="195"/>
        <end position="207"/>
    </location>
</feature>
<protein>
    <submittedName>
        <fullName evidence="2">Uncharacterized protein</fullName>
    </submittedName>
</protein>
<feature type="compositionally biased region" description="Basic residues" evidence="1">
    <location>
        <begin position="60"/>
        <end position="78"/>
    </location>
</feature>
<evidence type="ECO:0000256" key="1">
    <source>
        <dbReference type="SAM" id="MobiDB-lite"/>
    </source>
</evidence>
<sequence>MALADQWGPWGPGIAIPGPHWSCPGANQELDHGHLHSYARLVGGYIPIHAGKSGDQTTVRRTRTTRNVARRGRGRKKTAVNPPRSTRSKRSKKGDSDDDDDDVQEIETQAASDVENSDTVEQEVSNTDGEDLASPEEEINETNPVKNGLQEVEFVENTLVSKDTHNTKKDAEEESLEDSNEEDVDKVIVEIINPDDVKPTDSDKDRSLIQTSSDLANRESVESCSEDEQTEAVVVTQVPELEEAPPPSVNKLLPSPSIVSNLRQKSVEADINQTNTSHDSGDEGQSDGHCQNKQEEEEEVGNANMDDMTVIDEVMEEGDEKDDSGATAKSELKKEGEMELDTELVSDEELPDPATAADLPETEAVSEDELPPEKTDKKKKTASKSSDNKVEGMVWESDKSVPGLALNLGPPAQKSDTLLLDDQVTWINVNLMRESGPELSFQPLLLH</sequence>
<name>A0A7R9HP45_9NEOP</name>
<feature type="compositionally biased region" description="Acidic residues" evidence="1">
    <location>
        <begin position="128"/>
        <end position="140"/>
    </location>
</feature>